<dbReference type="RefSeq" id="WP_394827798.1">
    <property type="nucleotide sequence ID" value="NZ_CP089984.1"/>
</dbReference>
<name>A0ABZ2M4H8_9BACT</name>
<dbReference type="Proteomes" id="UP001370348">
    <property type="component" value="Chromosome"/>
</dbReference>
<accession>A0ABZ2M4H8</accession>
<gene>
    <name evidence="2" type="ORF">LZC94_12950</name>
</gene>
<reference evidence="2 3" key="1">
    <citation type="submission" date="2021-12" db="EMBL/GenBank/DDBJ databases">
        <title>Discovery of the Pendulisporaceae a myxobacterial family with distinct sporulation behavior and unique specialized metabolism.</title>
        <authorList>
            <person name="Garcia R."/>
            <person name="Popoff A."/>
            <person name="Bader C.D."/>
            <person name="Loehr J."/>
            <person name="Walesch S."/>
            <person name="Walt C."/>
            <person name="Boldt J."/>
            <person name="Bunk B."/>
            <person name="Haeckl F.J.F.P.J."/>
            <person name="Gunesch A.P."/>
            <person name="Birkelbach J."/>
            <person name="Nuebel U."/>
            <person name="Pietschmann T."/>
            <person name="Bach T."/>
            <person name="Mueller R."/>
        </authorList>
    </citation>
    <scope>NUCLEOTIDE SEQUENCE [LARGE SCALE GENOMIC DNA]</scope>
    <source>
        <strain evidence="2 3">MSr11954</strain>
    </source>
</reference>
<organism evidence="2 3">
    <name type="scientific">Pendulispora albinea</name>
    <dbReference type="NCBI Taxonomy" id="2741071"/>
    <lineage>
        <taxon>Bacteria</taxon>
        <taxon>Pseudomonadati</taxon>
        <taxon>Myxococcota</taxon>
        <taxon>Myxococcia</taxon>
        <taxon>Myxococcales</taxon>
        <taxon>Sorangiineae</taxon>
        <taxon>Pendulisporaceae</taxon>
        <taxon>Pendulispora</taxon>
    </lineage>
</organism>
<evidence type="ECO:0000313" key="2">
    <source>
        <dbReference type="EMBL" id="WXB18156.1"/>
    </source>
</evidence>
<evidence type="ECO:0000256" key="1">
    <source>
        <dbReference type="SAM" id="MobiDB-lite"/>
    </source>
</evidence>
<dbReference type="EMBL" id="CP089984">
    <property type="protein sequence ID" value="WXB18156.1"/>
    <property type="molecule type" value="Genomic_DNA"/>
</dbReference>
<feature type="region of interest" description="Disordered" evidence="1">
    <location>
        <begin position="213"/>
        <end position="236"/>
    </location>
</feature>
<sequence>MRNRPRNTAWRASSWRTYGTLVAAAVASIATSPPSWVMDAKLPAETSSPPPGMAYRYLAEASERVAIDVERPTSARIGDWRQVPPHPTRVELSLFPGERLTRVFTSGSECGGGCGGDCDPPDGAFVRVSEPTPWPAWSLRHEHEVTIGHYGSRLRTIDVGFRMQVARWVPPTELVPGGPPALRFEAFPVAARGGRAARVSVRLESGTDYLLSARDEGGDDSGADVDSGAGVDAGGGADAGTDAGALGDAGADAGTDAGATNDGDRLGRSTRWRIVATLEGLCEREHEPCAAPKLPLAITSIIYALEGNP</sequence>
<protein>
    <submittedName>
        <fullName evidence="2">Uncharacterized protein</fullName>
    </submittedName>
</protein>
<proteinExistence type="predicted"/>
<evidence type="ECO:0000313" key="3">
    <source>
        <dbReference type="Proteomes" id="UP001370348"/>
    </source>
</evidence>
<keyword evidence="3" id="KW-1185">Reference proteome</keyword>